<name>A0ABT8FE39_9ACTN</name>
<dbReference type="InterPro" id="IPR001296">
    <property type="entry name" value="Glyco_trans_1"/>
</dbReference>
<dbReference type="Pfam" id="PF13579">
    <property type="entry name" value="Glyco_trans_4_4"/>
    <property type="match status" value="1"/>
</dbReference>
<keyword evidence="6" id="KW-1185">Reference proteome</keyword>
<comment type="caution">
    <text evidence="5">The sequence shown here is derived from an EMBL/GenBank/DDBJ whole genome shotgun (WGS) entry which is preliminary data.</text>
</comment>
<dbReference type="PANTHER" id="PTHR45947">
    <property type="entry name" value="SULFOQUINOVOSYL TRANSFERASE SQD2"/>
    <property type="match status" value="1"/>
</dbReference>
<gene>
    <name evidence="5" type="ORF">QWY28_07000</name>
</gene>
<dbReference type="GO" id="GO:0016757">
    <property type="term" value="F:glycosyltransferase activity"/>
    <property type="evidence" value="ECO:0007669"/>
    <property type="project" value="UniProtKB-KW"/>
</dbReference>
<keyword evidence="1 5" id="KW-0328">Glycosyltransferase</keyword>
<evidence type="ECO:0000256" key="2">
    <source>
        <dbReference type="ARBA" id="ARBA00022679"/>
    </source>
</evidence>
<keyword evidence="2 5" id="KW-0808">Transferase</keyword>
<protein>
    <submittedName>
        <fullName evidence="5">Glycosyltransferase</fullName>
        <ecNumber evidence="5">2.4.-.-</ecNumber>
    </submittedName>
</protein>
<evidence type="ECO:0000313" key="6">
    <source>
        <dbReference type="Proteomes" id="UP001168620"/>
    </source>
</evidence>
<feature type="domain" description="Glycosyl transferase family 1" evidence="3">
    <location>
        <begin position="201"/>
        <end position="346"/>
    </location>
</feature>
<dbReference type="RefSeq" id="WP_300951599.1">
    <property type="nucleotide sequence ID" value="NZ_JAUHJQ010000002.1"/>
</dbReference>
<dbReference type="SUPFAM" id="SSF53756">
    <property type="entry name" value="UDP-Glycosyltransferase/glycogen phosphorylase"/>
    <property type="match status" value="1"/>
</dbReference>
<dbReference type="EMBL" id="JAUHJQ010000002">
    <property type="protein sequence ID" value="MDN4172682.1"/>
    <property type="molecule type" value="Genomic_DNA"/>
</dbReference>
<dbReference type="EC" id="2.4.-.-" evidence="5"/>
<accession>A0ABT8FE39</accession>
<proteinExistence type="predicted"/>
<reference evidence="5" key="1">
    <citation type="submission" date="2023-06" db="EMBL/GenBank/DDBJ databases">
        <title>Draft genome sequence of Nocardioides sp. SOB77.</title>
        <authorList>
            <person name="Zhang G."/>
        </authorList>
    </citation>
    <scope>NUCLEOTIDE SEQUENCE</scope>
    <source>
        <strain evidence="5">SOB77</strain>
    </source>
</reference>
<dbReference type="InterPro" id="IPR050194">
    <property type="entry name" value="Glycosyltransferase_grp1"/>
</dbReference>
<feature type="domain" description="Glycosyltransferase subfamily 4-like N-terminal" evidence="4">
    <location>
        <begin position="23"/>
        <end position="167"/>
    </location>
</feature>
<dbReference type="PANTHER" id="PTHR45947:SF3">
    <property type="entry name" value="SULFOQUINOVOSYL TRANSFERASE SQD2"/>
    <property type="match status" value="1"/>
</dbReference>
<organism evidence="5 6">
    <name type="scientific">Nocardioides oceani</name>
    <dbReference type="NCBI Taxonomy" id="3058369"/>
    <lineage>
        <taxon>Bacteria</taxon>
        <taxon>Bacillati</taxon>
        <taxon>Actinomycetota</taxon>
        <taxon>Actinomycetes</taxon>
        <taxon>Propionibacteriales</taxon>
        <taxon>Nocardioidaceae</taxon>
        <taxon>Nocardioides</taxon>
    </lineage>
</organism>
<dbReference type="Pfam" id="PF00534">
    <property type="entry name" value="Glycos_transf_1"/>
    <property type="match status" value="1"/>
</dbReference>
<evidence type="ECO:0000313" key="5">
    <source>
        <dbReference type="EMBL" id="MDN4172682.1"/>
    </source>
</evidence>
<evidence type="ECO:0000259" key="4">
    <source>
        <dbReference type="Pfam" id="PF13579"/>
    </source>
</evidence>
<sequence>MTTSHEPDVDLVVALNYYAPYVSGVTETARVVAEGLASRGWRVLVICGQHDPATPRRETLNGVEVLRTPVALTIGKGIVSPTFVPTVARWSRRARVVHVHAPMLEAGAVAAAVRRRVPLVMTYHCDVNLPASRLNDVQVRALDFSHRRAANMARAVIVTSTDYASRSRLSAHLERSAEIPPPSLIRPAGRPTYRDGPGLHVGFLGRIVEEKGLEYLVAGFRGLGPDARLLIGGDFAKVAGGSVVDRVRAAIGGDRRVRMLGFVPDAAIPDFYASLDVFALPSINSLEAFGIVQAEAMMLGIPAVASDLPGVRVPVQRTGFGALVPPRDAEALTAAFRSLESGRLDRAAGAIAARALFSSDSVVASHAELFAKVMGPA</sequence>
<dbReference type="Proteomes" id="UP001168620">
    <property type="component" value="Unassembled WGS sequence"/>
</dbReference>
<dbReference type="InterPro" id="IPR028098">
    <property type="entry name" value="Glyco_trans_4-like_N"/>
</dbReference>
<dbReference type="Gene3D" id="3.40.50.2000">
    <property type="entry name" value="Glycogen Phosphorylase B"/>
    <property type="match status" value="2"/>
</dbReference>
<evidence type="ECO:0000259" key="3">
    <source>
        <dbReference type="Pfam" id="PF00534"/>
    </source>
</evidence>
<evidence type="ECO:0000256" key="1">
    <source>
        <dbReference type="ARBA" id="ARBA00022676"/>
    </source>
</evidence>